<dbReference type="AlphaFoldDB" id="A0A3R6A263"/>
<dbReference type="InterPro" id="IPR019554">
    <property type="entry name" value="Soluble_ligand-bd"/>
</dbReference>
<reference evidence="3 4" key="1">
    <citation type="submission" date="2018-08" db="EMBL/GenBank/DDBJ databases">
        <title>A genome reference for cultivated species of the human gut microbiota.</title>
        <authorList>
            <person name="Zou Y."/>
            <person name="Xue W."/>
            <person name="Luo G."/>
        </authorList>
    </citation>
    <scope>NUCLEOTIDE SEQUENCE [LARGE SCALE GENOMIC DNA]</scope>
    <source>
        <strain evidence="3 4">AF22-21</strain>
    </source>
</reference>
<evidence type="ECO:0000256" key="1">
    <source>
        <dbReference type="SAM" id="MobiDB-lite"/>
    </source>
</evidence>
<dbReference type="NCBIfam" id="TIGR00426">
    <property type="entry name" value="competence protein ComEA helix-hairpin-helix repeat region"/>
    <property type="match status" value="1"/>
</dbReference>
<name>A0A3R6A263_9FIRM</name>
<gene>
    <name evidence="3" type="ORF">DWX94_01875</name>
</gene>
<feature type="compositionally biased region" description="Acidic residues" evidence="1">
    <location>
        <begin position="53"/>
        <end position="68"/>
    </location>
</feature>
<comment type="caution">
    <text evidence="3">The sequence shown here is derived from an EMBL/GenBank/DDBJ whole genome shotgun (WGS) entry which is preliminary data.</text>
</comment>
<accession>A0A3R6A263</accession>
<dbReference type="InterPro" id="IPR003583">
    <property type="entry name" value="Hlx-hairpin-Hlx_DNA-bd_motif"/>
</dbReference>
<proteinExistence type="predicted"/>
<sequence length="225" mass="24348">MNKILKKIQMLIRKGLFFIFVGFICITACGCGSGEISLYEDMEAVSSNQSTETGDEDDSETVDSDDSETANLDISSEKVGKIKVYVCGAVRSPGVYELDADARINDALEVAGGFAENADIDIVNLADVAADGQKIYFPVEGEDIQSDIGKNQNGQADAGSNRLININEAGVEELTELPGIGETRAGQIVEYRQTYGRFSDKEDLKNVSGIGDSIYRKLETYITVD</sequence>
<dbReference type="SUPFAM" id="SSF47781">
    <property type="entry name" value="RuvA domain 2-like"/>
    <property type="match status" value="1"/>
</dbReference>
<dbReference type="Gene3D" id="3.10.560.10">
    <property type="entry name" value="Outer membrane lipoprotein wza domain like"/>
    <property type="match status" value="1"/>
</dbReference>
<evidence type="ECO:0000313" key="3">
    <source>
        <dbReference type="EMBL" id="RGS44156.1"/>
    </source>
</evidence>
<dbReference type="Gene3D" id="1.10.150.280">
    <property type="entry name" value="AF1531-like domain"/>
    <property type="match status" value="1"/>
</dbReference>
<dbReference type="OrthoDB" id="9790239at2"/>
<dbReference type="SMART" id="SM00278">
    <property type="entry name" value="HhH1"/>
    <property type="match status" value="2"/>
</dbReference>
<dbReference type="PROSITE" id="PS51257">
    <property type="entry name" value="PROKAR_LIPOPROTEIN"/>
    <property type="match status" value="1"/>
</dbReference>
<dbReference type="Pfam" id="PF12836">
    <property type="entry name" value="HHH_3"/>
    <property type="match status" value="1"/>
</dbReference>
<feature type="region of interest" description="Disordered" evidence="1">
    <location>
        <begin position="47"/>
        <end position="70"/>
    </location>
</feature>
<feature type="domain" description="Helix-hairpin-helix DNA-binding motif class 1" evidence="2">
    <location>
        <begin position="202"/>
        <end position="221"/>
    </location>
</feature>
<dbReference type="GO" id="GO:0015627">
    <property type="term" value="C:type II protein secretion system complex"/>
    <property type="evidence" value="ECO:0007669"/>
    <property type="project" value="TreeGrafter"/>
</dbReference>
<dbReference type="Pfam" id="PF10531">
    <property type="entry name" value="SLBB"/>
    <property type="match status" value="1"/>
</dbReference>
<dbReference type="InterPro" id="IPR010994">
    <property type="entry name" value="RuvA_2-like"/>
</dbReference>
<dbReference type="EMBL" id="QRVK01000002">
    <property type="protein sequence ID" value="RGS44156.1"/>
    <property type="molecule type" value="Genomic_DNA"/>
</dbReference>
<dbReference type="PANTHER" id="PTHR21180:SF32">
    <property type="entry name" value="ENDONUCLEASE_EXONUCLEASE_PHOSPHATASE FAMILY DOMAIN-CONTAINING PROTEIN 1"/>
    <property type="match status" value="1"/>
</dbReference>
<dbReference type="PANTHER" id="PTHR21180">
    <property type="entry name" value="ENDONUCLEASE/EXONUCLEASE/PHOSPHATASE FAMILY DOMAIN-CONTAINING PROTEIN 1"/>
    <property type="match status" value="1"/>
</dbReference>
<dbReference type="GO" id="GO:0006281">
    <property type="term" value="P:DNA repair"/>
    <property type="evidence" value="ECO:0007669"/>
    <property type="project" value="InterPro"/>
</dbReference>
<evidence type="ECO:0000313" key="4">
    <source>
        <dbReference type="Proteomes" id="UP000283295"/>
    </source>
</evidence>
<organism evidence="3 4">
    <name type="scientific">Coprococcus eutactus</name>
    <dbReference type="NCBI Taxonomy" id="33043"/>
    <lineage>
        <taxon>Bacteria</taxon>
        <taxon>Bacillati</taxon>
        <taxon>Bacillota</taxon>
        <taxon>Clostridia</taxon>
        <taxon>Lachnospirales</taxon>
        <taxon>Lachnospiraceae</taxon>
        <taxon>Coprococcus</taxon>
    </lineage>
</organism>
<dbReference type="Proteomes" id="UP000283295">
    <property type="component" value="Unassembled WGS sequence"/>
</dbReference>
<dbReference type="GO" id="GO:0003677">
    <property type="term" value="F:DNA binding"/>
    <property type="evidence" value="ECO:0007669"/>
    <property type="project" value="InterPro"/>
</dbReference>
<protein>
    <submittedName>
        <fullName evidence="3">Competence protein ComEA</fullName>
    </submittedName>
</protein>
<dbReference type="InterPro" id="IPR004509">
    <property type="entry name" value="Competence_ComEA_HhH"/>
</dbReference>
<dbReference type="GO" id="GO:0015628">
    <property type="term" value="P:protein secretion by the type II secretion system"/>
    <property type="evidence" value="ECO:0007669"/>
    <property type="project" value="TreeGrafter"/>
</dbReference>
<evidence type="ECO:0000259" key="2">
    <source>
        <dbReference type="SMART" id="SM00278"/>
    </source>
</evidence>
<dbReference type="InterPro" id="IPR051675">
    <property type="entry name" value="Endo/Exo/Phosphatase_dom_1"/>
</dbReference>
<feature type="domain" description="Helix-hairpin-helix DNA-binding motif class 1" evidence="2">
    <location>
        <begin position="172"/>
        <end position="191"/>
    </location>
</feature>